<feature type="compositionally biased region" description="Basic and acidic residues" evidence="4">
    <location>
        <begin position="52"/>
        <end position="78"/>
    </location>
</feature>
<reference evidence="5" key="1">
    <citation type="journal article" date="2023" name="Mol. Biol. Evol.">
        <title>Third-Generation Sequencing Reveals the Adaptive Role of the Epigenome in Three Deep-Sea Polychaetes.</title>
        <authorList>
            <person name="Perez M."/>
            <person name="Aroh O."/>
            <person name="Sun Y."/>
            <person name="Lan Y."/>
            <person name="Juniper S.K."/>
            <person name="Young C.R."/>
            <person name="Angers B."/>
            <person name="Qian P.Y."/>
        </authorList>
    </citation>
    <scope>NUCLEOTIDE SEQUENCE</scope>
    <source>
        <strain evidence="5">P08H-3</strain>
    </source>
</reference>
<comment type="similarity">
    <text evidence="1">Belongs to the CWC15 family.</text>
</comment>
<keyword evidence="2" id="KW-0507">mRNA processing</keyword>
<dbReference type="Proteomes" id="UP001208570">
    <property type="component" value="Unassembled WGS sequence"/>
</dbReference>
<protein>
    <submittedName>
        <fullName evidence="5">Uncharacterized protein</fullName>
    </submittedName>
</protein>
<evidence type="ECO:0000256" key="2">
    <source>
        <dbReference type="ARBA" id="ARBA00022664"/>
    </source>
</evidence>
<comment type="caution">
    <text evidence="5">The sequence shown here is derived from an EMBL/GenBank/DDBJ whole genome shotgun (WGS) entry which is preliminary data.</text>
</comment>
<dbReference type="GO" id="GO:0045292">
    <property type="term" value="P:mRNA cis splicing, via spliceosome"/>
    <property type="evidence" value="ECO:0007669"/>
    <property type="project" value="TreeGrafter"/>
</dbReference>
<evidence type="ECO:0000256" key="4">
    <source>
        <dbReference type="SAM" id="MobiDB-lite"/>
    </source>
</evidence>
<organism evidence="5 6">
    <name type="scientific">Paralvinella palmiformis</name>
    <dbReference type="NCBI Taxonomy" id="53620"/>
    <lineage>
        <taxon>Eukaryota</taxon>
        <taxon>Metazoa</taxon>
        <taxon>Spiralia</taxon>
        <taxon>Lophotrochozoa</taxon>
        <taxon>Annelida</taxon>
        <taxon>Polychaeta</taxon>
        <taxon>Sedentaria</taxon>
        <taxon>Canalipalpata</taxon>
        <taxon>Terebellida</taxon>
        <taxon>Terebelliformia</taxon>
        <taxon>Alvinellidae</taxon>
        <taxon>Paralvinella</taxon>
    </lineage>
</organism>
<dbReference type="Pfam" id="PF04889">
    <property type="entry name" value="Cwf_Cwc_15"/>
    <property type="match status" value="1"/>
</dbReference>
<evidence type="ECO:0000313" key="6">
    <source>
        <dbReference type="Proteomes" id="UP001208570"/>
    </source>
</evidence>
<dbReference type="PANTHER" id="PTHR12718:SF2">
    <property type="entry name" value="SPLICEOSOME-ASSOCIATED PROTEIN CWC15 HOMOLOG"/>
    <property type="match status" value="1"/>
</dbReference>
<dbReference type="PANTHER" id="PTHR12718">
    <property type="entry name" value="CELL CYCLE CONTROL PROTEIN CWF15"/>
    <property type="match status" value="1"/>
</dbReference>
<evidence type="ECO:0000313" key="5">
    <source>
        <dbReference type="EMBL" id="KAK2143737.1"/>
    </source>
</evidence>
<keyword evidence="6" id="KW-1185">Reference proteome</keyword>
<dbReference type="GO" id="GO:0071013">
    <property type="term" value="C:catalytic step 2 spliceosome"/>
    <property type="evidence" value="ECO:0007669"/>
    <property type="project" value="TreeGrafter"/>
</dbReference>
<dbReference type="AlphaFoldDB" id="A0AAD9MS47"/>
<keyword evidence="3" id="KW-0508">mRNA splicing</keyword>
<feature type="compositionally biased region" description="Polar residues" evidence="4">
    <location>
        <begin position="24"/>
        <end position="34"/>
    </location>
</feature>
<sequence>MTTAARPTFEPARGGSGKGENDLSALSKQYSSRDLPSHTRLKYRQDGQGTSDELRSRDFRKELEEREHGVREKRDRERGRGNVLLNRCNVQLETRTRCPELIRFSQQWDDDVVFKNCAKGEEDKRLRGFINDALRSEFHKKFMDKYIK</sequence>
<name>A0AAD9MS47_9ANNE</name>
<dbReference type="GO" id="GO:0003723">
    <property type="term" value="F:RNA binding"/>
    <property type="evidence" value="ECO:0007669"/>
    <property type="project" value="TreeGrafter"/>
</dbReference>
<feature type="region of interest" description="Disordered" evidence="4">
    <location>
        <begin position="1"/>
        <end position="78"/>
    </location>
</feature>
<evidence type="ECO:0000256" key="3">
    <source>
        <dbReference type="ARBA" id="ARBA00023187"/>
    </source>
</evidence>
<accession>A0AAD9MS47</accession>
<dbReference type="InterPro" id="IPR006973">
    <property type="entry name" value="Cwf_Cwc_15"/>
</dbReference>
<gene>
    <name evidence="5" type="ORF">LSH36_816g00039</name>
</gene>
<evidence type="ECO:0000256" key="1">
    <source>
        <dbReference type="ARBA" id="ARBA00006644"/>
    </source>
</evidence>
<dbReference type="EMBL" id="JAODUP010000816">
    <property type="protein sequence ID" value="KAK2143737.1"/>
    <property type="molecule type" value="Genomic_DNA"/>
</dbReference>
<proteinExistence type="inferred from homology"/>